<dbReference type="SUPFAM" id="SSF56349">
    <property type="entry name" value="DNA breaking-rejoining enzymes"/>
    <property type="match status" value="1"/>
</dbReference>
<dbReference type="PANTHER" id="PTHR30629">
    <property type="entry name" value="PROPHAGE INTEGRASE"/>
    <property type="match status" value="1"/>
</dbReference>
<evidence type="ECO:0000313" key="7">
    <source>
        <dbReference type="Proteomes" id="UP000441586"/>
    </source>
</evidence>
<dbReference type="Gene3D" id="3.30.160.390">
    <property type="entry name" value="Integrase, DNA-binding domain"/>
    <property type="match status" value="1"/>
</dbReference>
<dbReference type="Pfam" id="PF13356">
    <property type="entry name" value="Arm-DNA-bind_3"/>
    <property type="match status" value="1"/>
</dbReference>
<keyword evidence="2" id="KW-0229">DNA integration</keyword>
<comment type="caution">
    <text evidence="6">The sequence shown here is derived from an EMBL/GenBank/DDBJ whole genome shotgun (WGS) entry which is preliminary data.</text>
</comment>
<organism evidence="6 7">
    <name type="scientific">Parasedimentitalea maritima</name>
    <dbReference type="NCBI Taxonomy" id="2578117"/>
    <lineage>
        <taxon>Bacteria</taxon>
        <taxon>Pseudomonadati</taxon>
        <taxon>Pseudomonadota</taxon>
        <taxon>Alphaproteobacteria</taxon>
        <taxon>Rhodobacterales</taxon>
        <taxon>Paracoccaceae</taxon>
        <taxon>Parasedimentitalea</taxon>
    </lineage>
</organism>
<dbReference type="InterPro" id="IPR038488">
    <property type="entry name" value="Integrase_DNA-bd_sf"/>
</dbReference>
<dbReference type="PROSITE" id="PS51898">
    <property type="entry name" value="TYR_RECOMBINASE"/>
    <property type="match status" value="1"/>
</dbReference>
<dbReference type="InterPro" id="IPR050808">
    <property type="entry name" value="Phage_Integrase"/>
</dbReference>
<dbReference type="InterPro" id="IPR013762">
    <property type="entry name" value="Integrase-like_cat_sf"/>
</dbReference>
<keyword evidence="3" id="KW-0238">DNA-binding</keyword>
<evidence type="ECO:0000259" key="5">
    <source>
        <dbReference type="PROSITE" id="PS51898"/>
    </source>
</evidence>
<reference evidence="6 7" key="1">
    <citation type="submission" date="2019-12" db="EMBL/GenBank/DDBJ databases">
        <authorList>
            <person name="Zhang Y.-J."/>
        </authorList>
    </citation>
    <scope>NUCLEOTIDE SEQUENCE [LARGE SCALE GENOMIC DNA]</scope>
    <source>
        <strain evidence="6 7">H18S-6</strain>
    </source>
</reference>
<dbReference type="Proteomes" id="UP000441586">
    <property type="component" value="Unassembled WGS sequence"/>
</dbReference>
<sequence>MKLTKRQIDGATAPGKKPVYLWEKSLAGFGVKVLPSGTKKFIVKYRAYGGGRTATQRWITIGAHGQIPLEQARKRAQQILAAVANGDDPQSERLAFREAPRLSDVWARFEDSELSSKKAATARDYRANWVQVIEPKLGAIRVADLSRAHVDKLHRSMSGTPYRANRAIALLSKLMTLSEIWEWRNQGTNPCRYIKKYKEEARERFFSMPELNKLGEAMRNLVDEGAIWPDMANALTLLLLTGARRNEVLSLKWSWVSLDQGLIRLPDSKTGKKTLYLSDHAVRLLQHQQKHSRDPDSSYVFPGQREGKHLINIAKPWSKICERAGLQDARIHDLRHTAASIAVGQGVGLPIIGRLLGHSQTQTTARYAHVDNDPALTAANTIGRAVAGALLK</sequence>
<dbReference type="InterPro" id="IPR025166">
    <property type="entry name" value="Integrase_DNA_bind_dom"/>
</dbReference>
<dbReference type="GO" id="GO:0015074">
    <property type="term" value="P:DNA integration"/>
    <property type="evidence" value="ECO:0007669"/>
    <property type="project" value="UniProtKB-KW"/>
</dbReference>
<protein>
    <submittedName>
        <fullName evidence="6">Tyrosine-type recombinase/integrase</fullName>
    </submittedName>
</protein>
<dbReference type="Pfam" id="PF00589">
    <property type="entry name" value="Phage_integrase"/>
    <property type="match status" value="1"/>
</dbReference>
<dbReference type="EMBL" id="WSFO01000026">
    <property type="protein sequence ID" value="KAE9624749.1"/>
    <property type="molecule type" value="Genomic_DNA"/>
</dbReference>
<evidence type="ECO:0000256" key="1">
    <source>
        <dbReference type="ARBA" id="ARBA00008857"/>
    </source>
</evidence>
<dbReference type="GO" id="GO:0003677">
    <property type="term" value="F:DNA binding"/>
    <property type="evidence" value="ECO:0007669"/>
    <property type="project" value="UniProtKB-KW"/>
</dbReference>
<name>A0A6A4R9V0_9RHOB</name>
<dbReference type="Gene3D" id="1.10.443.10">
    <property type="entry name" value="Intergrase catalytic core"/>
    <property type="match status" value="1"/>
</dbReference>
<evidence type="ECO:0000256" key="4">
    <source>
        <dbReference type="ARBA" id="ARBA00023172"/>
    </source>
</evidence>
<dbReference type="CDD" id="cd00796">
    <property type="entry name" value="INT_Rci_Hp1_C"/>
    <property type="match status" value="1"/>
</dbReference>
<dbReference type="RefSeq" id="WP_158981828.1">
    <property type="nucleotide sequence ID" value="NZ_WSFO01000026.1"/>
</dbReference>
<evidence type="ECO:0000256" key="2">
    <source>
        <dbReference type="ARBA" id="ARBA00022908"/>
    </source>
</evidence>
<comment type="similarity">
    <text evidence="1">Belongs to the 'phage' integrase family.</text>
</comment>
<dbReference type="InterPro" id="IPR002104">
    <property type="entry name" value="Integrase_catalytic"/>
</dbReference>
<dbReference type="AlphaFoldDB" id="A0A6A4R9V0"/>
<proteinExistence type="inferred from homology"/>
<evidence type="ECO:0000313" key="6">
    <source>
        <dbReference type="EMBL" id="KAE9624749.1"/>
    </source>
</evidence>
<dbReference type="PANTHER" id="PTHR30629:SF2">
    <property type="entry name" value="PROPHAGE INTEGRASE INTS-RELATED"/>
    <property type="match status" value="1"/>
</dbReference>
<accession>A0A6A4R9V0</accession>
<dbReference type="InterPro" id="IPR010998">
    <property type="entry name" value="Integrase_recombinase_N"/>
</dbReference>
<dbReference type="Gene3D" id="1.10.150.130">
    <property type="match status" value="1"/>
</dbReference>
<gene>
    <name evidence="6" type="ORF">GP644_23225</name>
</gene>
<dbReference type="InterPro" id="IPR011010">
    <property type="entry name" value="DNA_brk_join_enz"/>
</dbReference>
<keyword evidence="4" id="KW-0233">DNA recombination</keyword>
<evidence type="ECO:0000256" key="3">
    <source>
        <dbReference type="ARBA" id="ARBA00023125"/>
    </source>
</evidence>
<dbReference type="GO" id="GO:0006310">
    <property type="term" value="P:DNA recombination"/>
    <property type="evidence" value="ECO:0007669"/>
    <property type="project" value="UniProtKB-KW"/>
</dbReference>
<feature type="domain" description="Tyr recombinase" evidence="5">
    <location>
        <begin position="201"/>
        <end position="380"/>
    </location>
</feature>